<evidence type="ECO:0000259" key="2">
    <source>
        <dbReference type="PROSITE" id="PS50011"/>
    </source>
</evidence>
<dbReference type="PANTHER" id="PTHR48055:SF26">
    <property type="entry name" value="TRANSFERASE, PROTEIN KINASE RLK-PELLE-URK-2 FAMILY"/>
    <property type="match status" value="1"/>
</dbReference>
<keyword evidence="1" id="KW-0812">Transmembrane</keyword>
<dbReference type="Proteomes" id="UP000515151">
    <property type="component" value="Chromosome 2"/>
</dbReference>
<protein>
    <submittedName>
        <fullName evidence="4">Receptor-like protein kinase At5g39000</fullName>
    </submittedName>
</protein>
<keyword evidence="3" id="KW-1185">Reference proteome</keyword>
<evidence type="ECO:0000313" key="3">
    <source>
        <dbReference type="Proteomes" id="UP000515151"/>
    </source>
</evidence>
<dbReference type="Gene3D" id="1.10.510.10">
    <property type="entry name" value="Transferase(Phosphotransferase) domain 1"/>
    <property type="match status" value="1"/>
</dbReference>
<accession>A0A6P8CMN5</accession>
<dbReference type="AlphaFoldDB" id="A0A6P8CMN5"/>
<dbReference type="Pfam" id="PF00069">
    <property type="entry name" value="Pkinase"/>
    <property type="match status" value="1"/>
</dbReference>
<dbReference type="PROSITE" id="PS00108">
    <property type="entry name" value="PROTEIN_KINASE_ST"/>
    <property type="match status" value="1"/>
</dbReference>
<dbReference type="PROSITE" id="PS50011">
    <property type="entry name" value="PROTEIN_KINASE_DOM"/>
    <property type="match status" value="1"/>
</dbReference>
<dbReference type="GO" id="GO:0016020">
    <property type="term" value="C:membrane"/>
    <property type="evidence" value="ECO:0007669"/>
    <property type="project" value="TreeGrafter"/>
</dbReference>
<organism evidence="3 4">
    <name type="scientific">Punica granatum</name>
    <name type="common">Pomegranate</name>
    <dbReference type="NCBI Taxonomy" id="22663"/>
    <lineage>
        <taxon>Eukaryota</taxon>
        <taxon>Viridiplantae</taxon>
        <taxon>Streptophyta</taxon>
        <taxon>Embryophyta</taxon>
        <taxon>Tracheophyta</taxon>
        <taxon>Spermatophyta</taxon>
        <taxon>Magnoliopsida</taxon>
        <taxon>eudicotyledons</taxon>
        <taxon>Gunneridae</taxon>
        <taxon>Pentapetalae</taxon>
        <taxon>rosids</taxon>
        <taxon>malvids</taxon>
        <taxon>Myrtales</taxon>
        <taxon>Lythraceae</taxon>
        <taxon>Punica</taxon>
    </lineage>
</organism>
<sequence length="392" mass="43762">MRIKHWDYMRGTNKYLGLRRIVITQHDQTKEGGEDKHHGIATHTWILLGILLVIALLVVSAICFVLKRCHNRKKTNPPPKNEVIKDILLKKPSCLEVPIKEVYTATNNLHQSNVIGQGTAGKVYKGIMSTHQQVAIKHIIEENVDTVIREVTSLSHVKHPNLVSLLGCCVNEDECFLIYELCPNGNLSEWIFGKDKALSWIRRLEIAVGSATGLSFLHTYPEGCIVHRDIKPTNILLGPNFEAKLSDFGLSKVIEAGQTHVSSEVRGTFGYLDPKYQDNRRVNSSGDVYSFGIVLLQILSGKKVVNLNEDKPMSLDKRAKGLTKGGNTMEFADPKLDGEYSVEAFDLTLRLALSCTTMKQERPSMEQVLVILQEALEISTRAKASSPEFMSA</sequence>
<dbReference type="RefSeq" id="XP_031382591.1">
    <property type="nucleotide sequence ID" value="XM_031526731.1"/>
</dbReference>
<dbReference type="GeneID" id="116196828"/>
<keyword evidence="1" id="KW-1133">Transmembrane helix</keyword>
<dbReference type="InterPro" id="IPR051564">
    <property type="entry name" value="LRR_receptor-like_kinase"/>
</dbReference>
<proteinExistence type="predicted"/>
<dbReference type="Gene3D" id="3.30.200.20">
    <property type="entry name" value="Phosphorylase Kinase, domain 1"/>
    <property type="match status" value="1"/>
</dbReference>
<dbReference type="SUPFAM" id="SSF56112">
    <property type="entry name" value="Protein kinase-like (PK-like)"/>
    <property type="match status" value="1"/>
</dbReference>
<dbReference type="GO" id="GO:0005524">
    <property type="term" value="F:ATP binding"/>
    <property type="evidence" value="ECO:0007669"/>
    <property type="project" value="InterPro"/>
</dbReference>
<dbReference type="OrthoDB" id="4062651at2759"/>
<name>A0A6P8CMN5_PUNGR</name>
<evidence type="ECO:0000256" key="1">
    <source>
        <dbReference type="SAM" id="Phobius"/>
    </source>
</evidence>
<dbReference type="PANTHER" id="PTHR48055">
    <property type="entry name" value="LEUCINE-RICH REPEAT RECEPTOR PROTEIN KINASE EMS1"/>
    <property type="match status" value="1"/>
</dbReference>
<dbReference type="GO" id="GO:0004672">
    <property type="term" value="F:protein kinase activity"/>
    <property type="evidence" value="ECO:0007669"/>
    <property type="project" value="InterPro"/>
</dbReference>
<dbReference type="SMART" id="SM00220">
    <property type="entry name" value="S_TKc"/>
    <property type="match status" value="1"/>
</dbReference>
<feature type="transmembrane region" description="Helical" evidence="1">
    <location>
        <begin position="45"/>
        <end position="66"/>
    </location>
</feature>
<feature type="domain" description="Protein kinase" evidence="2">
    <location>
        <begin position="109"/>
        <end position="376"/>
    </location>
</feature>
<evidence type="ECO:0000313" key="4">
    <source>
        <dbReference type="RefSeq" id="XP_031382591.1"/>
    </source>
</evidence>
<gene>
    <name evidence="4" type="primary">LOC116196828</name>
</gene>
<dbReference type="FunFam" id="1.10.510.10:FF:000530">
    <property type="entry name" value="probable receptor-like protein kinase At5g59700"/>
    <property type="match status" value="1"/>
</dbReference>
<keyword evidence="1" id="KW-0472">Membrane</keyword>
<dbReference type="InterPro" id="IPR000719">
    <property type="entry name" value="Prot_kinase_dom"/>
</dbReference>
<reference evidence="3" key="1">
    <citation type="journal article" date="2020" name="Plant Biotechnol. J.">
        <title>The pomegranate (Punica granatum L.) draft genome dissects genetic divergence between soft- and hard-seeded cultivars.</title>
        <authorList>
            <person name="Luo X."/>
            <person name="Li H."/>
            <person name="Wu Z."/>
            <person name="Yao W."/>
            <person name="Zhao P."/>
            <person name="Cao D."/>
            <person name="Yu H."/>
            <person name="Li K."/>
            <person name="Poudel K."/>
            <person name="Zhao D."/>
            <person name="Zhang F."/>
            <person name="Xia X."/>
            <person name="Chen L."/>
            <person name="Wang Q."/>
            <person name="Jing D."/>
            <person name="Cao S."/>
        </authorList>
    </citation>
    <scope>NUCLEOTIDE SEQUENCE [LARGE SCALE GENOMIC DNA]</scope>
    <source>
        <strain evidence="3">cv. Tunisia</strain>
    </source>
</reference>
<reference evidence="4" key="2">
    <citation type="submission" date="2025-08" db="UniProtKB">
        <authorList>
            <consortium name="RefSeq"/>
        </authorList>
    </citation>
    <scope>IDENTIFICATION</scope>
    <source>
        <tissue evidence="4">Leaf</tissue>
    </source>
</reference>
<dbReference type="InterPro" id="IPR008271">
    <property type="entry name" value="Ser/Thr_kinase_AS"/>
</dbReference>
<dbReference type="InterPro" id="IPR011009">
    <property type="entry name" value="Kinase-like_dom_sf"/>
</dbReference>